<dbReference type="Gene3D" id="1.20.1250.20">
    <property type="entry name" value="MFS general substrate transporter like domains"/>
    <property type="match status" value="2"/>
</dbReference>
<dbReference type="PANTHER" id="PTHR11360:SF251">
    <property type="entry name" value="MAJOR FACILITATOR SUPERFAMILY (MFS) PROFILE DOMAIN-CONTAINING PROTEIN"/>
    <property type="match status" value="1"/>
</dbReference>
<keyword evidence="5" id="KW-1185">Reference proteome</keyword>
<evidence type="ECO:0000256" key="2">
    <source>
        <dbReference type="SAM" id="Phobius"/>
    </source>
</evidence>
<feature type="transmembrane region" description="Helical" evidence="2">
    <location>
        <begin position="362"/>
        <end position="385"/>
    </location>
</feature>
<evidence type="ECO:0000256" key="1">
    <source>
        <dbReference type="ARBA" id="ARBA00004141"/>
    </source>
</evidence>
<feature type="transmembrane region" description="Helical" evidence="2">
    <location>
        <begin position="264"/>
        <end position="286"/>
    </location>
</feature>
<organism evidence="4 5">
    <name type="scientific">Porites evermanni</name>
    <dbReference type="NCBI Taxonomy" id="104178"/>
    <lineage>
        <taxon>Eukaryota</taxon>
        <taxon>Metazoa</taxon>
        <taxon>Cnidaria</taxon>
        <taxon>Anthozoa</taxon>
        <taxon>Hexacorallia</taxon>
        <taxon>Scleractinia</taxon>
        <taxon>Fungiina</taxon>
        <taxon>Poritidae</taxon>
        <taxon>Porites</taxon>
    </lineage>
</organism>
<feature type="transmembrane region" description="Helical" evidence="2">
    <location>
        <begin position="397"/>
        <end position="417"/>
    </location>
</feature>
<gene>
    <name evidence="4" type="ORF">PEVE_00019899</name>
</gene>
<dbReference type="PANTHER" id="PTHR11360">
    <property type="entry name" value="MONOCARBOXYLATE TRANSPORTER"/>
    <property type="match status" value="1"/>
</dbReference>
<feature type="transmembrane region" description="Helical" evidence="2">
    <location>
        <begin position="429"/>
        <end position="449"/>
    </location>
</feature>
<feature type="transmembrane region" description="Helical" evidence="2">
    <location>
        <begin position="98"/>
        <end position="120"/>
    </location>
</feature>
<dbReference type="SUPFAM" id="SSF103473">
    <property type="entry name" value="MFS general substrate transporter"/>
    <property type="match status" value="1"/>
</dbReference>
<feature type="transmembrane region" description="Helical" evidence="2">
    <location>
        <begin position="222"/>
        <end position="243"/>
    </location>
</feature>
<dbReference type="InterPro" id="IPR050327">
    <property type="entry name" value="Proton-linked_MCT"/>
</dbReference>
<dbReference type="Proteomes" id="UP001159427">
    <property type="component" value="Unassembled WGS sequence"/>
</dbReference>
<dbReference type="InterPro" id="IPR011701">
    <property type="entry name" value="MFS"/>
</dbReference>
<dbReference type="InterPro" id="IPR020846">
    <property type="entry name" value="MFS_dom"/>
</dbReference>
<keyword evidence="2" id="KW-0812">Transmembrane</keyword>
<evidence type="ECO:0000313" key="5">
    <source>
        <dbReference type="Proteomes" id="UP001159427"/>
    </source>
</evidence>
<proteinExistence type="predicted"/>
<reference evidence="4 5" key="1">
    <citation type="submission" date="2022-05" db="EMBL/GenBank/DDBJ databases">
        <authorList>
            <consortium name="Genoscope - CEA"/>
            <person name="William W."/>
        </authorList>
    </citation>
    <scope>NUCLEOTIDE SEQUENCE [LARGE SCALE GENOMIC DNA]</scope>
</reference>
<name>A0ABN8M9M5_9CNID</name>
<feature type="transmembrane region" description="Helical" evidence="2">
    <location>
        <begin position="186"/>
        <end position="210"/>
    </location>
</feature>
<dbReference type="EMBL" id="CALNXI010000268">
    <property type="protein sequence ID" value="CAH3023626.1"/>
    <property type="molecule type" value="Genomic_DNA"/>
</dbReference>
<feature type="transmembrane region" description="Helical" evidence="2">
    <location>
        <begin position="59"/>
        <end position="86"/>
    </location>
</feature>
<feature type="transmembrane region" description="Helical" evidence="2">
    <location>
        <begin position="126"/>
        <end position="146"/>
    </location>
</feature>
<sequence length="495" mass="54853">MAFLVHGERFSSEKNLGIFLPRSILVGLLAKPAMNSRVQVSQKGDSEHETTRWRPDSCWSWLVCAASGISLVIASGIGYSFGLLLPVLVEHFDTTRQAAAWIGSLSMAFGYFTCPLGSYINDRFSYRFTALLGSSFGIIGFLLASVSSRLWMMYPTFSLISGCGHRAVYNSSILVVLQYFVRRRSLAVGIITSATAVGMLGITQFTQALLSAFSWRGTLRGFALLYVICGLCSFVFVPLDKALEKDAENLTTKPRQKETRCQPLHKNGFFIIFSISLIIVSLGYYVPTVHIIKHCQQELHISGEKSSMLFIYLAIASFFSRHIFCTLGDFRCFNRFHLYQVAMTISGLCVICLPLAKSFHSIAAIFIVFGLMEGAQMGQLTLLVLECVGNDKVNQAWGYLMPFLGLSVGIGPPLAGLMADRFGSYTPSFYTAGAVVTVGASITSLMMFAKKQPENYDVKQSYDEEHLFVKGQLENFDAKQSYDQEFLVTEKVTVL</sequence>
<feature type="transmembrane region" description="Helical" evidence="2">
    <location>
        <begin position="306"/>
        <end position="324"/>
    </location>
</feature>
<comment type="subcellular location">
    <subcellularLocation>
        <location evidence="1">Membrane</location>
        <topology evidence="1">Multi-pass membrane protein</topology>
    </subcellularLocation>
</comment>
<keyword evidence="2" id="KW-0472">Membrane</keyword>
<accession>A0ABN8M9M5</accession>
<dbReference type="Pfam" id="PF07690">
    <property type="entry name" value="MFS_1"/>
    <property type="match status" value="1"/>
</dbReference>
<dbReference type="InterPro" id="IPR036259">
    <property type="entry name" value="MFS_trans_sf"/>
</dbReference>
<dbReference type="PROSITE" id="PS50850">
    <property type="entry name" value="MFS"/>
    <property type="match status" value="1"/>
</dbReference>
<evidence type="ECO:0000313" key="4">
    <source>
        <dbReference type="EMBL" id="CAH3023626.1"/>
    </source>
</evidence>
<evidence type="ECO:0000259" key="3">
    <source>
        <dbReference type="PROSITE" id="PS50850"/>
    </source>
</evidence>
<dbReference type="CDD" id="cd17352">
    <property type="entry name" value="MFS_MCT_SLC16"/>
    <property type="match status" value="1"/>
</dbReference>
<comment type="caution">
    <text evidence="4">The sequence shown here is derived from an EMBL/GenBank/DDBJ whole genome shotgun (WGS) entry which is preliminary data.</text>
</comment>
<feature type="transmembrane region" description="Helical" evidence="2">
    <location>
        <begin position="336"/>
        <end position="356"/>
    </location>
</feature>
<feature type="domain" description="Major facilitator superfamily (MFS) profile" evidence="3">
    <location>
        <begin position="62"/>
        <end position="451"/>
    </location>
</feature>
<protein>
    <recommendedName>
        <fullName evidence="3">Major facilitator superfamily (MFS) profile domain-containing protein</fullName>
    </recommendedName>
</protein>
<keyword evidence="2" id="KW-1133">Transmembrane helix</keyword>